<dbReference type="EMBL" id="JBBNAF010000002">
    <property type="protein sequence ID" value="KAK9162580.1"/>
    <property type="molecule type" value="Genomic_DNA"/>
</dbReference>
<dbReference type="InterPro" id="IPR058039">
    <property type="entry name" value="At3g05675-like_ankyrin"/>
</dbReference>
<feature type="domain" description="At3g05675-like ankyrin-like" evidence="5">
    <location>
        <begin position="259"/>
        <end position="503"/>
    </location>
</feature>
<proteinExistence type="predicted"/>
<comment type="caution">
    <text evidence="6">The sequence shown here is derived from an EMBL/GenBank/DDBJ whole genome shotgun (WGS) entry which is preliminary data.</text>
</comment>
<dbReference type="Pfam" id="PF25553">
    <property type="entry name" value="BTB-POZ_ANK-like"/>
    <property type="match status" value="1"/>
</dbReference>
<evidence type="ECO:0000256" key="4">
    <source>
        <dbReference type="SAM" id="MobiDB-lite"/>
    </source>
</evidence>
<dbReference type="PANTHER" id="PTHR31060:SF33">
    <property type="entry name" value="OS04G0278000 PROTEIN"/>
    <property type="match status" value="1"/>
</dbReference>
<dbReference type="AlphaFoldDB" id="A0AAP0Q0M9"/>
<accession>A0AAP0Q0M9</accession>
<evidence type="ECO:0000256" key="1">
    <source>
        <dbReference type="ARBA" id="ARBA00002668"/>
    </source>
</evidence>
<comment type="function">
    <text evidence="1">May act as a substrate-specific adapter of an E3 ubiquitin-protein ligase complex (CUL3-RBX1-BTB) which mediates the ubiquitination and subsequent proteasomal degradation of target proteins.</text>
</comment>
<feature type="compositionally biased region" description="Polar residues" evidence="4">
    <location>
        <begin position="31"/>
        <end position="46"/>
    </location>
</feature>
<evidence type="ECO:0000313" key="6">
    <source>
        <dbReference type="EMBL" id="KAK9162580.1"/>
    </source>
</evidence>
<evidence type="ECO:0000256" key="2">
    <source>
        <dbReference type="ARBA" id="ARBA00004906"/>
    </source>
</evidence>
<sequence length="513" mass="57833">MAASGDPKPQPRRETPGFRRALCCSFGISPKSPQKSIPNSPSNNIKRVSRIDPRRILSPGRVSPIDSDTHFGPSTEAAAEASLTEPEMVVMMEELKEEAEEVKNGNGGCYDVRLSLKGKNGECVVLEMDSVVLVENSCVFAKLVSDCRNSSGCSANLCRIEVPDVEKLSVYVETIELMFEGDVMRRLVKMGVSRAIDVLEVAASIMFTKGVSSCLKYLEAVPWTEGEEERLKKLFETYKFDETTKGDVLSRLYSEEQINSQEHMAMQLVCSVTNGTDVNARTELKSFVMGLLSKSSIYQKSLPGLNKEDLYVVCQSCLGSLVKLFEEASEATSPQRKPTKPKTVKPLIERISRQVDNVNWLLDILLEQQLAEHFVDVWANESELLRMHKTVSPMVRYEISRISAAVFVALGRGKLQCPTETRCRFVEAWFEPMMSDFGWLRRCKKGLDIKLLEDTIGQLLLTLPMKLQQQLFMEWLFSYSKQGREFPNLAKAFQTWGRRSIFRSHGRDASDSR</sequence>
<evidence type="ECO:0000313" key="7">
    <source>
        <dbReference type="Proteomes" id="UP001420932"/>
    </source>
</evidence>
<reference evidence="6 7" key="1">
    <citation type="submission" date="2024-01" db="EMBL/GenBank/DDBJ databases">
        <title>Genome assemblies of Stephania.</title>
        <authorList>
            <person name="Yang L."/>
        </authorList>
    </citation>
    <scope>NUCLEOTIDE SEQUENCE [LARGE SCALE GENOMIC DNA]</scope>
    <source>
        <strain evidence="6">YNDBR</strain>
        <tissue evidence="6">Leaf</tissue>
    </source>
</reference>
<organism evidence="6 7">
    <name type="scientific">Stephania yunnanensis</name>
    <dbReference type="NCBI Taxonomy" id="152371"/>
    <lineage>
        <taxon>Eukaryota</taxon>
        <taxon>Viridiplantae</taxon>
        <taxon>Streptophyta</taxon>
        <taxon>Embryophyta</taxon>
        <taxon>Tracheophyta</taxon>
        <taxon>Spermatophyta</taxon>
        <taxon>Magnoliopsida</taxon>
        <taxon>Ranunculales</taxon>
        <taxon>Menispermaceae</taxon>
        <taxon>Menispermoideae</taxon>
        <taxon>Cissampelideae</taxon>
        <taxon>Stephania</taxon>
    </lineage>
</organism>
<dbReference type="Proteomes" id="UP001420932">
    <property type="component" value="Unassembled WGS sequence"/>
</dbReference>
<feature type="region of interest" description="Disordered" evidence="4">
    <location>
        <begin position="26"/>
        <end position="46"/>
    </location>
</feature>
<dbReference type="InterPro" id="IPR038920">
    <property type="entry name" value="At3g05675-like"/>
</dbReference>
<keyword evidence="7" id="KW-1185">Reference proteome</keyword>
<name>A0AAP0Q0M9_9MAGN</name>
<protein>
    <recommendedName>
        <fullName evidence="5">At3g05675-like ankyrin-like domain-containing protein</fullName>
    </recommendedName>
</protein>
<evidence type="ECO:0000259" key="5">
    <source>
        <dbReference type="Pfam" id="PF25553"/>
    </source>
</evidence>
<keyword evidence="3" id="KW-0833">Ubl conjugation pathway</keyword>
<evidence type="ECO:0000256" key="3">
    <source>
        <dbReference type="ARBA" id="ARBA00022786"/>
    </source>
</evidence>
<gene>
    <name evidence="6" type="ORF">Syun_003482</name>
</gene>
<comment type="pathway">
    <text evidence="2">Protein modification; protein ubiquitination.</text>
</comment>
<dbReference type="PANTHER" id="PTHR31060">
    <property type="entry name" value="OSJNBA0011J08.25 PROTEIN-RELATED"/>
    <property type="match status" value="1"/>
</dbReference>